<feature type="region of interest" description="Disordered" evidence="1">
    <location>
        <begin position="23"/>
        <end position="63"/>
    </location>
</feature>
<dbReference type="RefSeq" id="WP_029966135.1">
    <property type="nucleotide sequence ID" value="NZ_CP024935.1"/>
</dbReference>
<protein>
    <submittedName>
        <fullName evidence="3">Small secreted protein</fullName>
    </submittedName>
</protein>
<dbReference type="PROSITE" id="PS51257">
    <property type="entry name" value="PROKAR_LIPOPROTEIN"/>
    <property type="match status" value="1"/>
</dbReference>
<feature type="compositionally biased region" description="Low complexity" evidence="1">
    <location>
        <begin position="31"/>
        <end position="63"/>
    </location>
</feature>
<evidence type="ECO:0000256" key="2">
    <source>
        <dbReference type="SAM" id="SignalP"/>
    </source>
</evidence>
<evidence type="ECO:0000313" key="3">
    <source>
        <dbReference type="EMBL" id="MDR6206046.1"/>
    </source>
</evidence>
<reference evidence="3 4" key="1">
    <citation type="submission" date="2023-08" db="EMBL/GenBank/DDBJ databases">
        <title>Genome sequencing of plant associated microbes to promote plant fitness in Sorghum bicolor and Oryza sativa.</title>
        <authorList>
            <person name="Coleman-Derr D."/>
        </authorList>
    </citation>
    <scope>NUCLEOTIDE SEQUENCE [LARGE SCALE GENOMIC DNA]</scope>
    <source>
        <strain evidence="3 4">SLBN-33</strain>
    </source>
</reference>
<dbReference type="AlphaFoldDB" id="A0ABD5CLV0"/>
<evidence type="ECO:0000313" key="4">
    <source>
        <dbReference type="Proteomes" id="UP001245184"/>
    </source>
</evidence>
<dbReference type="GeneID" id="97003955"/>
<gene>
    <name evidence="3" type="ORF">QF025_004766</name>
</gene>
<dbReference type="KEGG" id="pgp:CUJ91_20810"/>
<keyword evidence="2" id="KW-0732">Signal</keyword>
<dbReference type="EMBL" id="JAVIZN010000002">
    <property type="protein sequence ID" value="MDR6206046.1"/>
    <property type="molecule type" value="Genomic_DNA"/>
</dbReference>
<proteinExistence type="predicted"/>
<sequence length="63" mass="5735">MKHTLLLIAASATALSVALTGCNRSGPSSDQAGAAAVSGAAQSGPAVSAPATAASDAPAGASQ</sequence>
<comment type="caution">
    <text evidence="3">The sequence shown here is derived from an EMBL/GenBank/DDBJ whole genome shotgun (WGS) entry which is preliminary data.</text>
</comment>
<dbReference type="Proteomes" id="UP001245184">
    <property type="component" value="Unassembled WGS sequence"/>
</dbReference>
<organism evidence="3 4">
    <name type="scientific">Paraburkholderia graminis</name>
    <dbReference type="NCBI Taxonomy" id="60548"/>
    <lineage>
        <taxon>Bacteria</taxon>
        <taxon>Pseudomonadati</taxon>
        <taxon>Pseudomonadota</taxon>
        <taxon>Betaproteobacteria</taxon>
        <taxon>Burkholderiales</taxon>
        <taxon>Burkholderiaceae</taxon>
        <taxon>Paraburkholderia</taxon>
    </lineage>
</organism>
<evidence type="ECO:0000256" key="1">
    <source>
        <dbReference type="SAM" id="MobiDB-lite"/>
    </source>
</evidence>
<feature type="signal peptide" evidence="2">
    <location>
        <begin position="1"/>
        <end position="18"/>
    </location>
</feature>
<name>A0ABD5CLV0_9BURK</name>
<feature type="chain" id="PRO_5044863738" evidence="2">
    <location>
        <begin position="19"/>
        <end position="63"/>
    </location>
</feature>
<accession>A0ABD5CLV0</accession>